<dbReference type="SUPFAM" id="SSF116842">
    <property type="entry name" value="XseB-like"/>
    <property type="match status" value="1"/>
</dbReference>
<comment type="similarity">
    <text evidence="1 6">Belongs to the XseB family.</text>
</comment>
<evidence type="ECO:0000256" key="5">
    <source>
        <dbReference type="ARBA" id="ARBA00022839"/>
    </source>
</evidence>
<evidence type="ECO:0000256" key="3">
    <source>
        <dbReference type="ARBA" id="ARBA00022722"/>
    </source>
</evidence>
<evidence type="ECO:0000256" key="4">
    <source>
        <dbReference type="ARBA" id="ARBA00022801"/>
    </source>
</evidence>
<comment type="subunit">
    <text evidence="6">Heterooligomer composed of large and small subunits.</text>
</comment>
<comment type="caution">
    <text evidence="9">The sequence shown here is derived from an EMBL/GenBank/DDBJ whole genome shotgun (WGS) entry which is preliminary data.</text>
</comment>
<dbReference type="RefSeq" id="WP_210682230.1">
    <property type="nucleotide sequence ID" value="NZ_JAGMWN010000005.1"/>
</dbReference>
<dbReference type="Proteomes" id="UP000672602">
    <property type="component" value="Unassembled WGS sequence"/>
</dbReference>
<comment type="catalytic activity">
    <reaction evidence="6">
        <text>Exonucleolytic cleavage in either 5'- to 3'- or 3'- to 5'-direction to yield nucleoside 5'-phosphates.</text>
        <dbReference type="EC" id="3.1.11.6"/>
    </reaction>
</comment>
<dbReference type="InterPro" id="IPR003761">
    <property type="entry name" value="Exonuc_VII_S"/>
</dbReference>
<proteinExistence type="inferred from homology"/>
<evidence type="ECO:0000256" key="2">
    <source>
        <dbReference type="ARBA" id="ARBA00022490"/>
    </source>
</evidence>
<feature type="coiled-coil region" evidence="7">
    <location>
        <begin position="27"/>
        <end position="54"/>
    </location>
</feature>
<dbReference type="PANTHER" id="PTHR34137:SF1">
    <property type="entry name" value="EXODEOXYRIBONUCLEASE 7 SMALL SUBUNIT"/>
    <property type="match status" value="1"/>
</dbReference>
<dbReference type="EMBL" id="JAGMWN010000005">
    <property type="protein sequence ID" value="MBP5857639.1"/>
    <property type="molecule type" value="Genomic_DNA"/>
</dbReference>
<dbReference type="GO" id="GO:0006308">
    <property type="term" value="P:DNA catabolic process"/>
    <property type="evidence" value="ECO:0007669"/>
    <property type="project" value="UniProtKB-UniRule"/>
</dbReference>
<dbReference type="EC" id="3.1.11.6" evidence="6"/>
<protein>
    <recommendedName>
        <fullName evidence="6">Exodeoxyribonuclease 7 small subunit</fullName>
        <ecNumber evidence="6">3.1.11.6</ecNumber>
    </recommendedName>
    <alternativeName>
        <fullName evidence="6">Exodeoxyribonuclease VII small subunit</fullName>
        <shortName evidence="6">Exonuclease VII small subunit</shortName>
    </alternativeName>
</protein>
<comment type="function">
    <text evidence="6">Bidirectionally degrades single-stranded DNA into large acid-insoluble oligonucleotides, which are then degraded further into small acid-soluble oligonucleotides.</text>
</comment>
<evidence type="ECO:0000313" key="10">
    <source>
        <dbReference type="Proteomes" id="UP000672602"/>
    </source>
</evidence>
<evidence type="ECO:0000256" key="8">
    <source>
        <dbReference type="SAM" id="MobiDB-lite"/>
    </source>
</evidence>
<keyword evidence="10" id="KW-1185">Reference proteome</keyword>
<dbReference type="Gene3D" id="1.10.287.1040">
    <property type="entry name" value="Exonuclease VII, small subunit"/>
    <property type="match status" value="1"/>
</dbReference>
<evidence type="ECO:0000256" key="7">
    <source>
        <dbReference type="SAM" id="Coils"/>
    </source>
</evidence>
<dbReference type="Pfam" id="PF02609">
    <property type="entry name" value="Exonuc_VII_S"/>
    <property type="match status" value="1"/>
</dbReference>
<dbReference type="PANTHER" id="PTHR34137">
    <property type="entry name" value="EXODEOXYRIBONUCLEASE 7 SMALL SUBUNIT"/>
    <property type="match status" value="1"/>
</dbReference>
<dbReference type="GO" id="GO:0005829">
    <property type="term" value="C:cytosol"/>
    <property type="evidence" value="ECO:0007669"/>
    <property type="project" value="TreeGrafter"/>
</dbReference>
<keyword evidence="2 6" id="KW-0963">Cytoplasm</keyword>
<evidence type="ECO:0000313" key="9">
    <source>
        <dbReference type="EMBL" id="MBP5857639.1"/>
    </source>
</evidence>
<dbReference type="NCBIfam" id="TIGR01280">
    <property type="entry name" value="xseB"/>
    <property type="match status" value="1"/>
</dbReference>
<gene>
    <name evidence="6" type="primary">xseB</name>
    <name evidence="9" type="ORF">KAJ83_11520</name>
</gene>
<organism evidence="9 10">
    <name type="scientific">Marivibrio halodurans</name>
    <dbReference type="NCBI Taxonomy" id="2039722"/>
    <lineage>
        <taxon>Bacteria</taxon>
        <taxon>Pseudomonadati</taxon>
        <taxon>Pseudomonadota</taxon>
        <taxon>Alphaproteobacteria</taxon>
        <taxon>Rhodospirillales</taxon>
        <taxon>Rhodospirillaceae</taxon>
        <taxon>Marivibrio</taxon>
    </lineage>
</organism>
<keyword evidence="3 6" id="KW-0540">Nuclease</keyword>
<reference evidence="9" key="1">
    <citation type="submission" date="2021-04" db="EMBL/GenBank/DDBJ databases">
        <authorList>
            <person name="Zhang D.-C."/>
        </authorList>
    </citation>
    <scope>NUCLEOTIDE SEQUENCE</scope>
    <source>
        <strain evidence="9">CGMCC 1.15697</strain>
    </source>
</reference>
<sequence length="98" mass="10668">MARAKANTARTDPDESGAEPLPEDIRAMSFEQAMQELEAIVRELEQGEASLDAAIEHYSRGAQLKRHCETKLKEAKARVEKITVGSDGTVSADPADLD</sequence>
<dbReference type="AlphaFoldDB" id="A0A8J7S2T9"/>
<evidence type="ECO:0000256" key="1">
    <source>
        <dbReference type="ARBA" id="ARBA00009998"/>
    </source>
</evidence>
<dbReference type="NCBIfam" id="NF002140">
    <property type="entry name" value="PRK00977.1-4"/>
    <property type="match status" value="1"/>
</dbReference>
<feature type="region of interest" description="Disordered" evidence="8">
    <location>
        <begin position="1"/>
        <end position="21"/>
    </location>
</feature>
<dbReference type="InterPro" id="IPR037004">
    <property type="entry name" value="Exonuc_VII_ssu_sf"/>
</dbReference>
<keyword evidence="5 6" id="KW-0269">Exonuclease</keyword>
<accession>A0A8J7S2T9</accession>
<dbReference type="GO" id="GO:0009318">
    <property type="term" value="C:exodeoxyribonuclease VII complex"/>
    <property type="evidence" value="ECO:0007669"/>
    <property type="project" value="UniProtKB-UniRule"/>
</dbReference>
<dbReference type="HAMAP" id="MF_00337">
    <property type="entry name" value="Exonuc_7_S"/>
    <property type="match status" value="1"/>
</dbReference>
<keyword evidence="7" id="KW-0175">Coiled coil</keyword>
<dbReference type="GO" id="GO:0008855">
    <property type="term" value="F:exodeoxyribonuclease VII activity"/>
    <property type="evidence" value="ECO:0007669"/>
    <property type="project" value="UniProtKB-UniRule"/>
</dbReference>
<keyword evidence="4 6" id="KW-0378">Hydrolase</keyword>
<name>A0A8J7S2T9_9PROT</name>
<dbReference type="NCBIfam" id="NF002139">
    <property type="entry name" value="PRK00977.1-3"/>
    <property type="match status" value="1"/>
</dbReference>
<evidence type="ECO:0000256" key="6">
    <source>
        <dbReference type="HAMAP-Rule" id="MF_00337"/>
    </source>
</evidence>
<comment type="subcellular location">
    <subcellularLocation>
        <location evidence="6">Cytoplasm</location>
    </subcellularLocation>
</comment>